<dbReference type="EMBL" id="MT143701">
    <property type="protein sequence ID" value="QJB00827.1"/>
    <property type="molecule type" value="Genomic_DNA"/>
</dbReference>
<gene>
    <name evidence="3" type="ORF">MM171A00166_0070</name>
    <name evidence="5" type="ORF">MM415A00140_0019</name>
    <name evidence="2" type="ORF">MM415B00227_0057</name>
    <name evidence="1" type="ORF">TM448A00134_0060</name>
    <name evidence="4" type="ORF">TM448B00166_0041</name>
</gene>
<protein>
    <submittedName>
        <fullName evidence="1">Putative baseplate protein</fullName>
    </submittedName>
</protein>
<proteinExistence type="predicted"/>
<evidence type="ECO:0000313" key="2">
    <source>
        <dbReference type="EMBL" id="QJA67395.1"/>
    </source>
</evidence>
<sequence>MNTCIECAQEKPWSEFYAHKQMSSGYLNICKECHKGRMKVRARMNPAVQEYDRERAKLPHRKEMHARNCKRWREENPLGYQAHTAVSNAVRTGRLKRLPCEFCGDERVHAHHKDYSKPLDVIWLCAKCHNRLHANFPELEGKMKGAA</sequence>
<accession>A0A6H1Z9Z4</accession>
<dbReference type="EMBL" id="MT141570">
    <property type="protein sequence ID" value="QJA67395.1"/>
    <property type="molecule type" value="Genomic_DNA"/>
</dbReference>
<dbReference type="EMBL" id="MT143979">
    <property type="protein sequence ID" value="QJA44726.1"/>
    <property type="molecule type" value="Genomic_DNA"/>
</dbReference>
<evidence type="ECO:0000313" key="4">
    <source>
        <dbReference type="EMBL" id="QJH93997.1"/>
    </source>
</evidence>
<evidence type="ECO:0000313" key="5">
    <source>
        <dbReference type="EMBL" id="QJI05269.1"/>
    </source>
</evidence>
<evidence type="ECO:0000313" key="3">
    <source>
        <dbReference type="EMBL" id="QJB00827.1"/>
    </source>
</evidence>
<dbReference type="EMBL" id="MT145197">
    <property type="protein sequence ID" value="QJI05269.1"/>
    <property type="molecule type" value="Genomic_DNA"/>
</dbReference>
<evidence type="ECO:0000313" key="1">
    <source>
        <dbReference type="EMBL" id="QJA44726.1"/>
    </source>
</evidence>
<name>A0A6H1Z9Z4_9ZZZZ</name>
<dbReference type="AlphaFoldDB" id="A0A6H1Z9Z4"/>
<organism evidence="1">
    <name type="scientific">viral metagenome</name>
    <dbReference type="NCBI Taxonomy" id="1070528"/>
    <lineage>
        <taxon>unclassified sequences</taxon>
        <taxon>metagenomes</taxon>
        <taxon>organismal metagenomes</taxon>
    </lineage>
</organism>
<dbReference type="EMBL" id="MT144594">
    <property type="protein sequence ID" value="QJH93997.1"/>
    <property type="molecule type" value="Genomic_DNA"/>
</dbReference>
<reference evidence="1" key="1">
    <citation type="submission" date="2020-03" db="EMBL/GenBank/DDBJ databases">
        <title>The deep terrestrial virosphere.</title>
        <authorList>
            <person name="Holmfeldt K."/>
            <person name="Nilsson E."/>
            <person name="Simone D."/>
            <person name="Lopez-Fernandez M."/>
            <person name="Wu X."/>
            <person name="de Brujin I."/>
            <person name="Lundin D."/>
            <person name="Andersson A."/>
            <person name="Bertilsson S."/>
            <person name="Dopson M."/>
        </authorList>
    </citation>
    <scope>NUCLEOTIDE SEQUENCE</scope>
    <source>
        <strain evidence="3">MM171A00166</strain>
        <strain evidence="5">MM415A00140</strain>
        <strain evidence="2">MM415B00227</strain>
        <strain evidence="1">TM448A00134</strain>
        <strain evidence="4">TM448B00166</strain>
    </source>
</reference>